<name>A0A7V3J9I9_UNCC3</name>
<dbReference type="EMBL" id="DTGG01000043">
    <property type="protein sequence ID" value="HFZ08764.1"/>
    <property type="molecule type" value="Genomic_DNA"/>
</dbReference>
<dbReference type="AlphaFoldDB" id="A0A7V3J9I9"/>
<dbReference type="InterPro" id="IPR026444">
    <property type="entry name" value="Secre_tail"/>
</dbReference>
<proteinExistence type="predicted"/>
<sequence>MRTQDVVNLFAYLSNTGFIGVKENFVERAPRTFYSAGYLVFDKNFGEALGYIYNASGRRVVSGKFIGNKFYAGELKRGIYFYEVKNDGVVYRGKFIVLR</sequence>
<reference evidence="1" key="1">
    <citation type="journal article" date="2020" name="mSystems">
        <title>Genome- and Community-Level Interaction Insights into Carbon Utilization and Element Cycling Functions of Hydrothermarchaeota in Hydrothermal Sediment.</title>
        <authorList>
            <person name="Zhou Z."/>
            <person name="Liu Y."/>
            <person name="Xu W."/>
            <person name="Pan J."/>
            <person name="Luo Z.H."/>
            <person name="Li M."/>
        </authorList>
    </citation>
    <scope>NUCLEOTIDE SEQUENCE [LARGE SCALE GENOMIC DNA]</scope>
    <source>
        <strain evidence="1">SpSt-757</strain>
    </source>
</reference>
<gene>
    <name evidence="1" type="ORF">ENV41_01355</name>
</gene>
<organism evidence="1">
    <name type="scientific">candidate division CPR3 bacterium</name>
    <dbReference type="NCBI Taxonomy" id="2268181"/>
    <lineage>
        <taxon>Bacteria</taxon>
        <taxon>Bacteria division CPR3</taxon>
    </lineage>
</organism>
<comment type="caution">
    <text evidence="1">The sequence shown here is derived from an EMBL/GenBank/DDBJ whole genome shotgun (WGS) entry which is preliminary data.</text>
</comment>
<evidence type="ECO:0000313" key="1">
    <source>
        <dbReference type="EMBL" id="HFZ08764.1"/>
    </source>
</evidence>
<protein>
    <submittedName>
        <fullName evidence="1">T9SS type A sorting domain-containing protein</fullName>
    </submittedName>
</protein>
<accession>A0A7V3J9I9</accession>
<dbReference type="NCBIfam" id="TIGR04183">
    <property type="entry name" value="Por_Secre_tail"/>
    <property type="match status" value="1"/>
</dbReference>